<dbReference type="Proteomes" id="UP000184267">
    <property type="component" value="Unassembled WGS sequence"/>
</dbReference>
<accession>A0A1M2V907</accession>
<protein>
    <submittedName>
        <fullName evidence="1">Uncharacterized protein</fullName>
    </submittedName>
</protein>
<dbReference type="OrthoDB" id="2742730at2759"/>
<evidence type="ECO:0000313" key="2">
    <source>
        <dbReference type="Proteomes" id="UP000184267"/>
    </source>
</evidence>
<sequence length="448" mass="50558">MASNILKRMLARKPSKSKGKDSFENILSNVHHMTLRYAGGPDRKQLWEEILMHLDDQHHLANVALVCRSLSGVAQEILSNHKVSADTPESVHALCVDAITSRRFANMVRHLDVQCHFDLDDPLVQGLTAALRAFRNLDALVLDIPAFLFAEKCVQNGLLDARLPTLTTLHTNLYVSSQLLEFIGAHSSLTELSLVTCKSEVAMEDASRPQVFLPSLRKLGCDGSFLHYFRDSCTPSELYLATCTFGQLEIMSNAFGPYLRRLHFGHIRTTEPRPLWTLQYFLSSRFPRLEYLQTCSDDMYNVTSLPPMGGKYFPKQCPKVQMQHGRLTGFVDAAGDISFAEGLDPYDSTSSVEYFDFDEPIAEFRAPPRIVTKVDIMRRDCTQTSTAPAPPRTLADRQRLKRDYRPKKPSPLRKEVLPDIDLSAWFTISGQDESDIFESVARSLGERV</sequence>
<dbReference type="SUPFAM" id="SSF52047">
    <property type="entry name" value="RNI-like"/>
    <property type="match status" value="1"/>
</dbReference>
<keyword evidence="2" id="KW-1185">Reference proteome</keyword>
<dbReference type="InterPro" id="IPR032675">
    <property type="entry name" value="LRR_dom_sf"/>
</dbReference>
<dbReference type="EMBL" id="MNAD01001560">
    <property type="protein sequence ID" value="OJT04084.1"/>
    <property type="molecule type" value="Genomic_DNA"/>
</dbReference>
<evidence type="ECO:0000313" key="1">
    <source>
        <dbReference type="EMBL" id="OJT04084.1"/>
    </source>
</evidence>
<dbReference type="AlphaFoldDB" id="A0A1M2V907"/>
<comment type="caution">
    <text evidence="1">The sequence shown here is derived from an EMBL/GenBank/DDBJ whole genome shotgun (WGS) entry which is preliminary data.</text>
</comment>
<gene>
    <name evidence="1" type="ORF">TRAPUB_5236</name>
</gene>
<organism evidence="1 2">
    <name type="scientific">Trametes pubescens</name>
    <name type="common">White-rot fungus</name>
    <dbReference type="NCBI Taxonomy" id="154538"/>
    <lineage>
        <taxon>Eukaryota</taxon>
        <taxon>Fungi</taxon>
        <taxon>Dikarya</taxon>
        <taxon>Basidiomycota</taxon>
        <taxon>Agaricomycotina</taxon>
        <taxon>Agaricomycetes</taxon>
        <taxon>Polyporales</taxon>
        <taxon>Polyporaceae</taxon>
        <taxon>Trametes</taxon>
    </lineage>
</organism>
<reference evidence="1 2" key="1">
    <citation type="submission" date="2016-10" db="EMBL/GenBank/DDBJ databases">
        <title>Genome sequence of the basidiomycete white-rot fungus Trametes pubescens.</title>
        <authorList>
            <person name="Makela M.R."/>
            <person name="Granchi Z."/>
            <person name="Peng M."/>
            <person name="De Vries R.P."/>
            <person name="Grigoriev I."/>
            <person name="Riley R."/>
            <person name="Hilden K."/>
        </authorList>
    </citation>
    <scope>NUCLEOTIDE SEQUENCE [LARGE SCALE GENOMIC DNA]</scope>
    <source>
        <strain evidence="1 2">FBCC735</strain>
    </source>
</reference>
<name>A0A1M2V907_TRAPU</name>
<dbReference type="Gene3D" id="3.80.10.10">
    <property type="entry name" value="Ribonuclease Inhibitor"/>
    <property type="match status" value="1"/>
</dbReference>
<proteinExistence type="predicted"/>